<dbReference type="SMART" id="SM00382">
    <property type="entry name" value="AAA"/>
    <property type="match status" value="1"/>
</dbReference>
<sequence length="356" mass="39688">MEAIRVEKVSKVFDGAVVALNGLNLEIKAGELFFLLGASGCGKTTLLRCIAGLETPSDGRIFFGELDVTKLAPHKREAAMVFQSYALWPHLSVSRNISFGLEERKIPKAEIKERVAEALKMVRLEGYGERSIDQLSGGQQQRVSLARALVVKPRCLLLDEPLSNLDAQLRIEMRREIRSIVKDNGLTAIYVTHDQEEALAMADRMAVLAKGRIAQIGTPEEIYRQPAYSHVASFIGETNLADGDVMEMHEDFCFVKINGTALVGRVTDKNWRGQPGEKATVSIRPEVWRLHKESGENEIAGKVVERSYLGQRIEYFVDTVIGRQQVVEMNPYVLHSVGDHVTLHARHGDIVIFPKS</sequence>
<dbReference type="InterPro" id="IPR017871">
    <property type="entry name" value="ABC_transporter-like_CS"/>
</dbReference>
<dbReference type="InterPro" id="IPR050093">
    <property type="entry name" value="ABC_SmlMolc_Importer"/>
</dbReference>
<evidence type="ECO:0000313" key="5">
    <source>
        <dbReference type="EMBL" id="MFD2258060.1"/>
    </source>
</evidence>
<name>A0ABW5DC79_9BACT</name>
<dbReference type="InterPro" id="IPR003439">
    <property type="entry name" value="ABC_transporter-like_ATP-bd"/>
</dbReference>
<dbReference type="Gene3D" id="3.40.50.300">
    <property type="entry name" value="P-loop containing nucleotide triphosphate hydrolases"/>
    <property type="match status" value="1"/>
</dbReference>
<evidence type="ECO:0000256" key="1">
    <source>
        <dbReference type="ARBA" id="ARBA00022448"/>
    </source>
</evidence>
<dbReference type="InterPro" id="IPR013611">
    <property type="entry name" value="Transp-assoc_OB_typ2"/>
</dbReference>
<organism evidence="5 6">
    <name type="scientific">Luteolibacter algae</name>
    <dbReference type="NCBI Taxonomy" id="454151"/>
    <lineage>
        <taxon>Bacteria</taxon>
        <taxon>Pseudomonadati</taxon>
        <taxon>Verrucomicrobiota</taxon>
        <taxon>Verrucomicrobiia</taxon>
        <taxon>Verrucomicrobiales</taxon>
        <taxon>Verrucomicrobiaceae</taxon>
        <taxon>Luteolibacter</taxon>
    </lineage>
</organism>
<keyword evidence="3 5" id="KW-0067">ATP-binding</keyword>
<dbReference type="InterPro" id="IPR027417">
    <property type="entry name" value="P-loop_NTPase"/>
</dbReference>
<accession>A0ABW5DC79</accession>
<dbReference type="InterPro" id="IPR003593">
    <property type="entry name" value="AAA+_ATPase"/>
</dbReference>
<dbReference type="Pfam" id="PF00005">
    <property type="entry name" value="ABC_tran"/>
    <property type="match status" value="1"/>
</dbReference>
<dbReference type="SUPFAM" id="SSF52540">
    <property type="entry name" value="P-loop containing nucleoside triphosphate hydrolases"/>
    <property type="match status" value="1"/>
</dbReference>
<feature type="domain" description="ABC transporter" evidence="4">
    <location>
        <begin position="4"/>
        <end position="235"/>
    </location>
</feature>
<keyword evidence="1" id="KW-0813">Transport</keyword>
<dbReference type="Gene3D" id="2.40.50.100">
    <property type="match status" value="1"/>
</dbReference>
<dbReference type="PANTHER" id="PTHR42781">
    <property type="entry name" value="SPERMIDINE/PUTRESCINE IMPORT ATP-BINDING PROTEIN POTA"/>
    <property type="match status" value="1"/>
</dbReference>
<keyword evidence="2" id="KW-0547">Nucleotide-binding</keyword>
<dbReference type="Proteomes" id="UP001597375">
    <property type="component" value="Unassembled WGS sequence"/>
</dbReference>
<dbReference type="EMBL" id="JBHUIT010000034">
    <property type="protein sequence ID" value="MFD2258060.1"/>
    <property type="molecule type" value="Genomic_DNA"/>
</dbReference>
<proteinExistence type="predicted"/>
<dbReference type="InterPro" id="IPR008995">
    <property type="entry name" value="Mo/tungstate-bd_C_term_dom"/>
</dbReference>
<dbReference type="SUPFAM" id="SSF50331">
    <property type="entry name" value="MOP-like"/>
    <property type="match status" value="1"/>
</dbReference>
<reference evidence="6" key="1">
    <citation type="journal article" date="2019" name="Int. J. Syst. Evol. Microbiol.">
        <title>The Global Catalogue of Microorganisms (GCM) 10K type strain sequencing project: providing services to taxonomists for standard genome sequencing and annotation.</title>
        <authorList>
            <consortium name="The Broad Institute Genomics Platform"/>
            <consortium name="The Broad Institute Genome Sequencing Center for Infectious Disease"/>
            <person name="Wu L."/>
            <person name="Ma J."/>
        </authorList>
    </citation>
    <scope>NUCLEOTIDE SEQUENCE [LARGE SCALE GENOMIC DNA]</scope>
    <source>
        <strain evidence="6">CGMCC 4.7106</strain>
    </source>
</reference>
<evidence type="ECO:0000259" key="4">
    <source>
        <dbReference type="PROSITE" id="PS50893"/>
    </source>
</evidence>
<keyword evidence="6" id="KW-1185">Reference proteome</keyword>
<comment type="caution">
    <text evidence="5">The sequence shown here is derived from an EMBL/GenBank/DDBJ whole genome shotgun (WGS) entry which is preliminary data.</text>
</comment>
<protein>
    <submittedName>
        <fullName evidence="5">ABC transporter ATP-binding protein</fullName>
    </submittedName>
</protein>
<dbReference type="PROSITE" id="PS50893">
    <property type="entry name" value="ABC_TRANSPORTER_2"/>
    <property type="match status" value="1"/>
</dbReference>
<dbReference type="GO" id="GO:0005524">
    <property type="term" value="F:ATP binding"/>
    <property type="evidence" value="ECO:0007669"/>
    <property type="project" value="UniProtKB-KW"/>
</dbReference>
<dbReference type="PANTHER" id="PTHR42781:SF4">
    <property type="entry name" value="SPERMIDINE_PUTRESCINE IMPORT ATP-BINDING PROTEIN POTA"/>
    <property type="match status" value="1"/>
</dbReference>
<dbReference type="Pfam" id="PF08402">
    <property type="entry name" value="TOBE_2"/>
    <property type="match status" value="1"/>
</dbReference>
<evidence type="ECO:0000256" key="2">
    <source>
        <dbReference type="ARBA" id="ARBA00022741"/>
    </source>
</evidence>
<gene>
    <name evidence="5" type="ORF">ACFSSA_15370</name>
</gene>
<evidence type="ECO:0000313" key="6">
    <source>
        <dbReference type="Proteomes" id="UP001597375"/>
    </source>
</evidence>
<evidence type="ECO:0000256" key="3">
    <source>
        <dbReference type="ARBA" id="ARBA00022840"/>
    </source>
</evidence>
<dbReference type="PROSITE" id="PS00211">
    <property type="entry name" value="ABC_TRANSPORTER_1"/>
    <property type="match status" value="1"/>
</dbReference>